<gene>
    <name evidence="1" type="ORF">SAMN04489724_1789</name>
</gene>
<dbReference type="AlphaFoldDB" id="A0A1I7A9U8"/>
<dbReference type="OrthoDB" id="6810113at2"/>
<evidence type="ECO:0000313" key="1">
    <source>
        <dbReference type="EMBL" id="SFT71696.1"/>
    </source>
</evidence>
<evidence type="ECO:0000313" key="2">
    <source>
        <dbReference type="Proteomes" id="UP000199673"/>
    </source>
</evidence>
<protein>
    <submittedName>
        <fullName evidence="1">Uncharacterized protein</fullName>
    </submittedName>
</protein>
<accession>A0A1I7A9U8</accession>
<organism evidence="1 2">
    <name type="scientific">Algoriphagus locisalis</name>
    <dbReference type="NCBI Taxonomy" id="305507"/>
    <lineage>
        <taxon>Bacteria</taxon>
        <taxon>Pseudomonadati</taxon>
        <taxon>Bacteroidota</taxon>
        <taxon>Cytophagia</taxon>
        <taxon>Cytophagales</taxon>
        <taxon>Cyclobacteriaceae</taxon>
        <taxon>Algoriphagus</taxon>
    </lineage>
</organism>
<proteinExistence type="predicted"/>
<sequence>MKWFTEPSGKFVIKVPTEWRYANVGAGYEEKSPFSFQPYNNPDWSFQISCYSKEEKPLNPNVEIQKYNTSELDFKEFRMDDDGFNMRIWGATVEDHTLMAKYIYDSAKEFDKEILKELERVKNALSTIQLLSPDKRKLAFDLDKYEKFMASLAASFDIKNTALENESMIEFSIVVANQIDAYLRLSIVMREQLDDSTDEMDIKYFYQSPTDRPIMERKVYSLAKERRILNDEIFKELESLYLERNKMVHRYIISEFKTNQLFEIAYRYESACEKVRLIMRDIEDEQFEKSIGIYGNGQHPLAEPTDEALKLLHAQVNDKHLLEKFERKIKSA</sequence>
<reference evidence="2" key="1">
    <citation type="submission" date="2016-10" db="EMBL/GenBank/DDBJ databases">
        <authorList>
            <person name="Varghese N."/>
            <person name="Submissions S."/>
        </authorList>
    </citation>
    <scope>NUCLEOTIDE SEQUENCE [LARGE SCALE GENOMIC DNA]</scope>
    <source>
        <strain evidence="2">DSM 23445</strain>
    </source>
</reference>
<name>A0A1I7A9U8_9BACT</name>
<dbReference type="RefSeq" id="WP_091692317.1">
    <property type="nucleotide sequence ID" value="NZ_FPBF01000002.1"/>
</dbReference>
<dbReference type="Proteomes" id="UP000199673">
    <property type="component" value="Unassembled WGS sequence"/>
</dbReference>
<keyword evidence="2" id="KW-1185">Reference proteome</keyword>
<dbReference type="EMBL" id="FPBF01000002">
    <property type="protein sequence ID" value="SFT71696.1"/>
    <property type="molecule type" value="Genomic_DNA"/>
</dbReference>
<dbReference type="STRING" id="305507.SAMN04489724_1789"/>